<proteinExistence type="predicted"/>
<dbReference type="InterPro" id="IPR016181">
    <property type="entry name" value="Acyl_CoA_acyltransferase"/>
</dbReference>
<organism evidence="2 3">
    <name type="scientific">Luteimonas salinilitoris</name>
    <dbReference type="NCBI Taxonomy" id="3237697"/>
    <lineage>
        <taxon>Bacteria</taxon>
        <taxon>Pseudomonadati</taxon>
        <taxon>Pseudomonadota</taxon>
        <taxon>Gammaproteobacteria</taxon>
        <taxon>Lysobacterales</taxon>
        <taxon>Lysobacteraceae</taxon>
        <taxon>Luteimonas</taxon>
    </lineage>
</organism>
<dbReference type="GO" id="GO:0016746">
    <property type="term" value="F:acyltransferase activity"/>
    <property type="evidence" value="ECO:0007669"/>
    <property type="project" value="UniProtKB-KW"/>
</dbReference>
<dbReference type="PANTHER" id="PTHR43792:SF1">
    <property type="entry name" value="N-ACETYLTRANSFERASE DOMAIN-CONTAINING PROTEIN"/>
    <property type="match status" value="1"/>
</dbReference>
<dbReference type="PROSITE" id="PS51186">
    <property type="entry name" value="GNAT"/>
    <property type="match status" value="1"/>
</dbReference>
<keyword evidence="3" id="KW-1185">Reference proteome</keyword>
<comment type="caution">
    <text evidence="2">The sequence shown here is derived from an EMBL/GenBank/DDBJ whole genome shotgun (WGS) entry which is preliminary data.</text>
</comment>
<dbReference type="EMBL" id="JBFWIC010000021">
    <property type="protein sequence ID" value="MEZ0475780.1"/>
    <property type="molecule type" value="Genomic_DNA"/>
</dbReference>
<dbReference type="RefSeq" id="WP_370564326.1">
    <property type="nucleotide sequence ID" value="NZ_JBFWIB010000007.1"/>
</dbReference>
<evidence type="ECO:0000313" key="2">
    <source>
        <dbReference type="EMBL" id="MEZ0475780.1"/>
    </source>
</evidence>
<dbReference type="Pfam" id="PF13302">
    <property type="entry name" value="Acetyltransf_3"/>
    <property type="match status" value="1"/>
</dbReference>
<dbReference type="PANTHER" id="PTHR43792">
    <property type="entry name" value="GNAT FAMILY, PUTATIVE (AFU_ORTHOLOGUE AFUA_3G00765)-RELATED-RELATED"/>
    <property type="match status" value="1"/>
</dbReference>
<dbReference type="SUPFAM" id="SSF55729">
    <property type="entry name" value="Acyl-CoA N-acyltransferases (Nat)"/>
    <property type="match status" value="1"/>
</dbReference>
<sequence>MSQMGRIIFSTKRLIGRHLLTSDVPALLDVYGDADAMRWVGDGQPLTQEDCKRWVEVSARNYRSRGYGMSAIVAHESNVVVGFCGLVHPDNQPEAELKYAFGRSSWGRGYATEAARAMLAYAHGPVGLCRVIATVYPENLPSQRVLLKAGLKHTSSLPTEDGKVVLCFLSEAGERSCARLRR</sequence>
<accession>A0ABV4HSR3</accession>
<keyword evidence="2" id="KW-0808">Transferase</keyword>
<name>A0ABV4HSR3_9GAMM</name>
<protein>
    <submittedName>
        <fullName evidence="2">GNAT family N-acetyltransferase</fullName>
        <ecNumber evidence="2">2.3.-.-</ecNumber>
    </submittedName>
</protein>
<keyword evidence="2" id="KW-0012">Acyltransferase</keyword>
<feature type="domain" description="N-acetyltransferase" evidence="1">
    <location>
        <begin position="14"/>
        <end position="170"/>
    </location>
</feature>
<evidence type="ECO:0000313" key="3">
    <source>
        <dbReference type="Proteomes" id="UP001566331"/>
    </source>
</evidence>
<dbReference type="InterPro" id="IPR051531">
    <property type="entry name" value="N-acetyltransferase"/>
</dbReference>
<gene>
    <name evidence="2" type="ORF">AB6713_14330</name>
</gene>
<dbReference type="EC" id="2.3.-.-" evidence="2"/>
<dbReference type="InterPro" id="IPR000182">
    <property type="entry name" value="GNAT_dom"/>
</dbReference>
<reference evidence="2 3" key="1">
    <citation type="submission" date="2024-07" db="EMBL/GenBank/DDBJ databases">
        <title>Luteimonas salilacus sp. nov., isolated from the shore soil of Salt Lake in Tibet of China.</title>
        <authorList>
            <person name="Zhang X."/>
            <person name="Li A."/>
        </authorList>
    </citation>
    <scope>NUCLEOTIDE SEQUENCE [LARGE SCALE GENOMIC DNA]</scope>
    <source>
        <strain evidence="2 3">B3-2-R+30</strain>
    </source>
</reference>
<evidence type="ECO:0000259" key="1">
    <source>
        <dbReference type="PROSITE" id="PS51186"/>
    </source>
</evidence>
<dbReference type="Proteomes" id="UP001566331">
    <property type="component" value="Unassembled WGS sequence"/>
</dbReference>
<dbReference type="Gene3D" id="3.40.630.30">
    <property type="match status" value="1"/>
</dbReference>